<organism evidence="1 2">
    <name type="scientific">Rhodopirellula bahusiensis</name>
    <dbReference type="NCBI Taxonomy" id="2014065"/>
    <lineage>
        <taxon>Bacteria</taxon>
        <taxon>Pseudomonadati</taxon>
        <taxon>Planctomycetota</taxon>
        <taxon>Planctomycetia</taxon>
        <taxon>Pirellulales</taxon>
        <taxon>Pirellulaceae</taxon>
        <taxon>Rhodopirellula</taxon>
    </lineage>
</organism>
<evidence type="ECO:0000313" key="2">
    <source>
        <dbReference type="Proteomes" id="UP000225740"/>
    </source>
</evidence>
<evidence type="ECO:0000313" key="1">
    <source>
        <dbReference type="EMBL" id="PHQ33517.1"/>
    </source>
</evidence>
<dbReference type="EMBL" id="NIZW01000016">
    <property type="protein sequence ID" value="PHQ33517.1"/>
    <property type="molecule type" value="Genomic_DNA"/>
</dbReference>
<proteinExistence type="predicted"/>
<comment type="caution">
    <text evidence="1">The sequence shown here is derived from an EMBL/GenBank/DDBJ whole genome shotgun (WGS) entry which is preliminary data.</text>
</comment>
<name>A0A2G1W3A1_9BACT</name>
<protein>
    <submittedName>
        <fullName evidence="1">Uncharacterized protein</fullName>
    </submittedName>
</protein>
<dbReference type="AlphaFoldDB" id="A0A2G1W3A1"/>
<sequence length="83" mass="9075">MQWTFGAGELVFCNKPPATIFFANLAANASGFIGSLYRSHGCERGNTILVLGRVLERPGSGSLGSLIARFTLRVIRFPPWTLF</sequence>
<gene>
    <name evidence="1" type="ORF">CEE69_19645</name>
</gene>
<reference evidence="1 2" key="1">
    <citation type="submission" date="2017-06" db="EMBL/GenBank/DDBJ databases">
        <title>Description of Rhodopirellula bahusiensis sp. nov.</title>
        <authorList>
            <person name="Kizina J."/>
            <person name="Harder J."/>
        </authorList>
    </citation>
    <scope>NUCLEOTIDE SEQUENCE [LARGE SCALE GENOMIC DNA]</scope>
    <source>
        <strain evidence="1 2">SWK21</strain>
    </source>
</reference>
<dbReference type="Proteomes" id="UP000225740">
    <property type="component" value="Unassembled WGS sequence"/>
</dbReference>
<keyword evidence="2" id="KW-1185">Reference proteome</keyword>
<accession>A0A2G1W3A1</accession>